<keyword evidence="1" id="KW-0863">Zinc-finger</keyword>
<gene>
    <name evidence="4" type="ORF">PPROV_000498900</name>
</gene>
<dbReference type="Proteomes" id="UP000660262">
    <property type="component" value="Unassembled WGS sequence"/>
</dbReference>
<protein>
    <recommendedName>
        <fullName evidence="3">SWIM-type domain-containing protein</fullName>
    </recommendedName>
</protein>
<name>A0A830HHH6_9CHLO</name>
<dbReference type="GO" id="GO:0008270">
    <property type="term" value="F:zinc ion binding"/>
    <property type="evidence" value="ECO:0007669"/>
    <property type="project" value="UniProtKB-KW"/>
</dbReference>
<evidence type="ECO:0000259" key="3">
    <source>
        <dbReference type="PROSITE" id="PS50966"/>
    </source>
</evidence>
<feature type="compositionally biased region" description="Basic and acidic residues" evidence="2">
    <location>
        <begin position="157"/>
        <end position="179"/>
    </location>
</feature>
<comment type="caution">
    <text evidence="4">The sequence shown here is derived from an EMBL/GenBank/DDBJ whole genome shotgun (WGS) entry which is preliminary data.</text>
</comment>
<dbReference type="AlphaFoldDB" id="A0A830HHH6"/>
<dbReference type="InterPro" id="IPR007527">
    <property type="entry name" value="Znf_SWIM"/>
</dbReference>
<keyword evidence="1" id="KW-0479">Metal-binding</keyword>
<reference evidence="4" key="1">
    <citation type="submission" date="2020-10" db="EMBL/GenBank/DDBJ databases">
        <title>Unveiling of a novel bifunctional photoreceptor, Dualchrome1, isolated from a cosmopolitan green alga.</title>
        <authorList>
            <person name="Suzuki S."/>
            <person name="Kawachi M."/>
        </authorList>
    </citation>
    <scope>NUCLEOTIDE SEQUENCE</scope>
    <source>
        <strain evidence="4">NIES 2893</strain>
    </source>
</reference>
<evidence type="ECO:0000256" key="2">
    <source>
        <dbReference type="SAM" id="MobiDB-lite"/>
    </source>
</evidence>
<sequence length="396" mass="42597">MHALICAPILTRLALNASRDVMVSSTRATRRTVVTAADDLLALGGASRVSRAQGGTGASRVQTARRAAKRGRTVSSPSAACEEGARHDQAGKNTRGDGGNNDRNAINSPSDSTLGQTHAATAIVPSDDVLSLSAHGTAMAQPMTPPKNTKTGRPKKDKVPTPERKKHKKELDARRREESQVQLSASTPMKPRTIAEKDRTEMDGRRKWLLSGGELGKNAKDYEVLSWQGFGQRIARVIHRAYPESVYIANLNDGTCTCCRPQVVEGPFCVHLTTSANTAQFDLTHHLKPWDTTARLRAQYEKAMAGRTNIIPPSTADLALMPKQPLKKPAAVPRKPGRPADECRQMSALEMATNKNKCKVCGLYGHKPGSKKCSGFNLNPVAVEASADAAMAAPDV</sequence>
<accession>A0A830HHH6</accession>
<feature type="region of interest" description="Disordered" evidence="2">
    <location>
        <begin position="50"/>
        <end position="115"/>
    </location>
</feature>
<keyword evidence="1" id="KW-0862">Zinc</keyword>
<feature type="region of interest" description="Disordered" evidence="2">
    <location>
        <begin position="137"/>
        <end position="187"/>
    </location>
</feature>
<dbReference type="PROSITE" id="PS50966">
    <property type="entry name" value="ZF_SWIM"/>
    <property type="match status" value="1"/>
</dbReference>
<feature type="domain" description="SWIM-type" evidence="3">
    <location>
        <begin position="247"/>
        <end position="280"/>
    </location>
</feature>
<evidence type="ECO:0000313" key="4">
    <source>
        <dbReference type="EMBL" id="GHP06242.1"/>
    </source>
</evidence>
<evidence type="ECO:0000313" key="5">
    <source>
        <dbReference type="Proteomes" id="UP000660262"/>
    </source>
</evidence>
<organism evidence="4 5">
    <name type="scientific">Pycnococcus provasolii</name>
    <dbReference type="NCBI Taxonomy" id="41880"/>
    <lineage>
        <taxon>Eukaryota</taxon>
        <taxon>Viridiplantae</taxon>
        <taxon>Chlorophyta</taxon>
        <taxon>Pseudoscourfieldiophyceae</taxon>
        <taxon>Pseudoscourfieldiales</taxon>
        <taxon>Pycnococcaceae</taxon>
        <taxon>Pycnococcus</taxon>
    </lineage>
</organism>
<evidence type="ECO:0000256" key="1">
    <source>
        <dbReference type="PROSITE-ProRule" id="PRU00325"/>
    </source>
</evidence>
<proteinExistence type="predicted"/>
<dbReference type="EMBL" id="BNJQ01000012">
    <property type="protein sequence ID" value="GHP06242.1"/>
    <property type="molecule type" value="Genomic_DNA"/>
</dbReference>
<keyword evidence="5" id="KW-1185">Reference proteome</keyword>
<feature type="compositionally biased region" description="Polar residues" evidence="2">
    <location>
        <begin position="105"/>
        <end position="115"/>
    </location>
</feature>